<dbReference type="EMBL" id="PGCI01000433">
    <property type="protein sequence ID" value="PLW26948.1"/>
    <property type="molecule type" value="Genomic_DNA"/>
</dbReference>
<feature type="compositionally biased region" description="Polar residues" evidence="1">
    <location>
        <begin position="24"/>
        <end position="34"/>
    </location>
</feature>
<feature type="compositionally biased region" description="Pro residues" evidence="1">
    <location>
        <begin position="313"/>
        <end position="326"/>
    </location>
</feature>
<feature type="compositionally biased region" description="Polar residues" evidence="1">
    <location>
        <begin position="154"/>
        <end position="164"/>
    </location>
</feature>
<dbReference type="AlphaFoldDB" id="A0A2N5TND7"/>
<sequence length="403" mass="44138">MARIYCLNNAAPPKEQLQEKLGESGSNSNLPTSQVAPALQSYPSHLPFIDTTSSQMPMAPPAPSDRAVPTMVSALQAPPLTTPGSLATNQLQGIPLAQPHLRKYAAPESNNKLQEPLAPSISAEPSSSDPPLISVPQGSQTQPAIGVPPVVTRPSATPSAQMPLNNYVAPESHRVMLRSLDEMDHLTRNQVALQDLERSMATVIPAQDKFMTISSILQGQWFLLINAQRRGNMCLMRTALLQAVSTQRTLASMYGTHFTMQVLDGWIAGEELARLEQSTHLQTRRHQTQVRPAQAQLHQQAPVQQQQPSQEPMTPPPSPTATPPTTGPLQGSQIQHPTAQEQHHVQLQPPLQSNHHHYAQHPRQNGSQFNPPYPRNRRLRYRGGLSNPNSSTAPLDQLPPNPQ</sequence>
<feature type="compositionally biased region" description="Low complexity" evidence="1">
    <location>
        <begin position="292"/>
        <end position="312"/>
    </location>
</feature>
<accession>A0A2N5TND7</accession>
<comment type="caution">
    <text evidence="2">The sequence shown here is derived from an EMBL/GenBank/DDBJ whole genome shotgun (WGS) entry which is preliminary data.</text>
</comment>
<proteinExistence type="predicted"/>
<organism evidence="2 3">
    <name type="scientific">Puccinia coronata f. sp. avenae</name>
    <dbReference type="NCBI Taxonomy" id="200324"/>
    <lineage>
        <taxon>Eukaryota</taxon>
        <taxon>Fungi</taxon>
        <taxon>Dikarya</taxon>
        <taxon>Basidiomycota</taxon>
        <taxon>Pucciniomycotina</taxon>
        <taxon>Pucciniomycetes</taxon>
        <taxon>Pucciniales</taxon>
        <taxon>Pucciniaceae</taxon>
        <taxon>Puccinia</taxon>
    </lineage>
</organism>
<feature type="region of interest" description="Disordered" evidence="1">
    <location>
        <begin position="15"/>
        <end position="34"/>
    </location>
</feature>
<evidence type="ECO:0000313" key="2">
    <source>
        <dbReference type="EMBL" id="PLW26948.1"/>
    </source>
</evidence>
<gene>
    <name evidence="2" type="ORF">PCASD_23747</name>
</gene>
<feature type="compositionally biased region" description="Polar residues" evidence="1">
    <location>
        <begin position="331"/>
        <end position="340"/>
    </location>
</feature>
<feature type="region of interest" description="Disordered" evidence="1">
    <location>
        <begin position="278"/>
        <end position="403"/>
    </location>
</feature>
<reference evidence="2 3" key="1">
    <citation type="submission" date="2017-11" db="EMBL/GenBank/DDBJ databases">
        <title>De novo assembly and phasing of dikaryotic genomes from two isolates of Puccinia coronata f. sp. avenae, the causal agent of oat crown rust.</title>
        <authorList>
            <person name="Miller M.E."/>
            <person name="Zhang Y."/>
            <person name="Omidvar V."/>
            <person name="Sperschneider J."/>
            <person name="Schwessinger B."/>
            <person name="Raley C."/>
            <person name="Palmer J.M."/>
            <person name="Garnica D."/>
            <person name="Upadhyaya N."/>
            <person name="Rathjen J."/>
            <person name="Taylor J.M."/>
            <person name="Park R.F."/>
            <person name="Dodds P.N."/>
            <person name="Hirsch C.D."/>
            <person name="Kianian S.F."/>
            <person name="Figueroa M."/>
        </authorList>
    </citation>
    <scope>NUCLEOTIDE SEQUENCE [LARGE SCALE GENOMIC DNA]</scope>
    <source>
        <strain evidence="2">12SD80</strain>
    </source>
</reference>
<evidence type="ECO:0000256" key="1">
    <source>
        <dbReference type="SAM" id="MobiDB-lite"/>
    </source>
</evidence>
<protein>
    <submittedName>
        <fullName evidence="2">Uncharacterized protein</fullName>
    </submittedName>
</protein>
<evidence type="ECO:0000313" key="3">
    <source>
        <dbReference type="Proteomes" id="UP000235392"/>
    </source>
</evidence>
<name>A0A2N5TND7_9BASI</name>
<feature type="region of interest" description="Disordered" evidence="1">
    <location>
        <begin position="108"/>
        <end position="164"/>
    </location>
</feature>
<dbReference type="Proteomes" id="UP000235392">
    <property type="component" value="Unassembled WGS sequence"/>
</dbReference>